<proteinExistence type="predicted"/>
<comment type="caution">
    <text evidence="3">The sequence shown here is derived from an EMBL/GenBank/DDBJ whole genome shotgun (WGS) entry which is preliminary data.</text>
</comment>
<dbReference type="GO" id="GO:0016787">
    <property type="term" value="F:hydrolase activity"/>
    <property type="evidence" value="ECO:0007669"/>
    <property type="project" value="UniProtKB-KW"/>
</dbReference>
<dbReference type="InterPro" id="IPR017853">
    <property type="entry name" value="GH"/>
</dbReference>
<protein>
    <submittedName>
        <fullName evidence="3">Glycoside hydrolase family 79 protein</fullName>
    </submittedName>
</protein>
<evidence type="ECO:0000259" key="2">
    <source>
        <dbReference type="Pfam" id="PF16862"/>
    </source>
</evidence>
<feature type="signal peptide" evidence="1">
    <location>
        <begin position="1"/>
        <end position="16"/>
    </location>
</feature>
<feature type="chain" id="PRO_5034278662" evidence="1">
    <location>
        <begin position="17"/>
        <end position="565"/>
    </location>
</feature>
<keyword evidence="1" id="KW-0732">Signal</keyword>
<keyword evidence="4" id="KW-1185">Reference proteome</keyword>
<dbReference type="Proteomes" id="UP000683000">
    <property type="component" value="Unassembled WGS sequence"/>
</dbReference>
<reference evidence="3" key="1">
    <citation type="submission" date="2021-03" db="EMBL/GenBank/DDBJ databases">
        <title>Evolutionary innovations through gain and loss of genes in the ectomycorrhizal Boletales.</title>
        <authorList>
            <person name="Wu G."/>
            <person name="Miyauchi S."/>
            <person name="Morin E."/>
            <person name="Yang Z.-L."/>
            <person name="Xu J."/>
            <person name="Martin F.M."/>
        </authorList>
    </citation>
    <scope>NUCLEOTIDE SEQUENCE</scope>
    <source>
        <strain evidence="3">BR01</strain>
    </source>
</reference>
<keyword evidence="3" id="KW-0378">Hydrolase</keyword>
<dbReference type="InterPro" id="IPR031728">
    <property type="entry name" value="GlcAase_C"/>
</dbReference>
<dbReference type="Pfam" id="PF16862">
    <property type="entry name" value="Glyco_hydro_79C"/>
    <property type="match status" value="1"/>
</dbReference>
<evidence type="ECO:0000313" key="4">
    <source>
        <dbReference type="Proteomes" id="UP000683000"/>
    </source>
</evidence>
<evidence type="ECO:0000256" key="1">
    <source>
        <dbReference type="SAM" id="SignalP"/>
    </source>
</evidence>
<gene>
    <name evidence="3" type="ORF">JVT61DRAFT_4513</name>
</gene>
<evidence type="ECO:0000313" key="3">
    <source>
        <dbReference type="EMBL" id="KAG6374470.1"/>
    </source>
</evidence>
<dbReference type="PANTHER" id="PTHR36183">
    <property type="entry name" value="BETA-GLUCURONIDASE"/>
    <property type="match status" value="1"/>
</dbReference>
<dbReference type="InterPro" id="IPR052974">
    <property type="entry name" value="GH79_Enzymes"/>
</dbReference>
<name>A0A8I2YLS1_9AGAM</name>
<dbReference type="AlphaFoldDB" id="A0A8I2YLS1"/>
<dbReference type="EMBL" id="JAGFBS010000018">
    <property type="protein sequence ID" value="KAG6374470.1"/>
    <property type="molecule type" value="Genomic_DNA"/>
</dbReference>
<dbReference type="Gene3D" id="3.20.20.80">
    <property type="entry name" value="Glycosidases"/>
    <property type="match status" value="1"/>
</dbReference>
<dbReference type="SUPFAM" id="SSF51445">
    <property type="entry name" value="(Trans)glycosidases"/>
    <property type="match status" value="1"/>
</dbReference>
<dbReference type="PANTHER" id="PTHR36183:SF2">
    <property type="entry name" value="BETA-GLUCURONIDASE C-TERMINAL DOMAIN-CONTAINING PROTEIN"/>
    <property type="match status" value="1"/>
</dbReference>
<dbReference type="OrthoDB" id="2831684at2759"/>
<organism evidence="3 4">
    <name type="scientific">Boletus reticuloceps</name>
    <dbReference type="NCBI Taxonomy" id="495285"/>
    <lineage>
        <taxon>Eukaryota</taxon>
        <taxon>Fungi</taxon>
        <taxon>Dikarya</taxon>
        <taxon>Basidiomycota</taxon>
        <taxon>Agaricomycotina</taxon>
        <taxon>Agaricomycetes</taxon>
        <taxon>Agaricomycetidae</taxon>
        <taxon>Boletales</taxon>
        <taxon>Boletineae</taxon>
        <taxon>Boletaceae</taxon>
        <taxon>Boletoideae</taxon>
        <taxon>Boletus</taxon>
    </lineage>
</organism>
<sequence>MRYSALSLYLAAIAAAQHAYVTRDTGAALSSLTLSGPASIPGEWTTPPLNPSLASFSIETAFFEDYLGNASYPNTLSISLFQNLMDRAGVAPQIRIGGITADSTTWDPDQDVALYNYIDGTGALVNTTLGPQFWNSVKLLPEGTRIVMTLVSQVTNWLWIGFDLAQDLESLNYTGALSMAEAAWAGLGPDIISRFEIGNEPDQYPLDFDAQNYTMIWQPWSVNVSKALDISYPEFQVGATVIDPLWPYNTPQAEAQFDCASALAAGADDGHTVKTCSEHTYQYSVCDPIRAAVATLSNLVNHTRLAEYLDLWQPRIHAVRSQLGPDSFVIGEFNSVSCSGRDNVSNTFGQAMWLLDTTLYAASINVSRVYAHQGGPLALQSATQLNHGGLSLYNLWYPVENQNGPVQVFPAYSAYLFVSELIGGSTSLQTANIFPGRQANGSSITTAEGDPSAGQLSVYGYWDNPNAKYPAKLGILNLEMYNSTATYPRPNVTVDFSAYLAYPGQVATARTMTAPGADIKEANVTTWAGQTFATGVAEGTLVEEYITSGRIDVAASSAILITLDS</sequence>
<feature type="domain" description="Beta-glucuronidase C-terminal" evidence="2">
    <location>
        <begin position="459"/>
        <end position="560"/>
    </location>
</feature>
<accession>A0A8I2YLS1</accession>